<evidence type="ECO:0000313" key="3">
    <source>
        <dbReference type="Proteomes" id="UP000738349"/>
    </source>
</evidence>
<gene>
    <name evidence="2" type="ORF">EDB81DRAFT_294468</name>
</gene>
<evidence type="ECO:0000313" key="2">
    <source>
        <dbReference type="EMBL" id="KAH7114804.1"/>
    </source>
</evidence>
<dbReference type="Proteomes" id="UP000738349">
    <property type="component" value="Unassembled WGS sequence"/>
</dbReference>
<reference evidence="2" key="1">
    <citation type="journal article" date="2021" name="Nat. Commun.">
        <title>Genetic determinants of endophytism in the Arabidopsis root mycobiome.</title>
        <authorList>
            <person name="Mesny F."/>
            <person name="Miyauchi S."/>
            <person name="Thiergart T."/>
            <person name="Pickel B."/>
            <person name="Atanasova L."/>
            <person name="Karlsson M."/>
            <person name="Huettel B."/>
            <person name="Barry K.W."/>
            <person name="Haridas S."/>
            <person name="Chen C."/>
            <person name="Bauer D."/>
            <person name="Andreopoulos W."/>
            <person name="Pangilinan J."/>
            <person name="LaButti K."/>
            <person name="Riley R."/>
            <person name="Lipzen A."/>
            <person name="Clum A."/>
            <person name="Drula E."/>
            <person name="Henrissat B."/>
            <person name="Kohler A."/>
            <person name="Grigoriev I.V."/>
            <person name="Martin F.M."/>
            <person name="Hacquard S."/>
        </authorList>
    </citation>
    <scope>NUCLEOTIDE SEQUENCE</scope>
    <source>
        <strain evidence="2">MPI-CAGE-AT-0147</strain>
    </source>
</reference>
<comment type="caution">
    <text evidence="2">The sequence shown here is derived from an EMBL/GenBank/DDBJ whole genome shotgun (WGS) entry which is preliminary data.</text>
</comment>
<proteinExistence type="predicted"/>
<organism evidence="2 3">
    <name type="scientific">Dactylonectria macrodidyma</name>
    <dbReference type="NCBI Taxonomy" id="307937"/>
    <lineage>
        <taxon>Eukaryota</taxon>
        <taxon>Fungi</taxon>
        <taxon>Dikarya</taxon>
        <taxon>Ascomycota</taxon>
        <taxon>Pezizomycotina</taxon>
        <taxon>Sordariomycetes</taxon>
        <taxon>Hypocreomycetidae</taxon>
        <taxon>Hypocreales</taxon>
        <taxon>Nectriaceae</taxon>
        <taxon>Dactylonectria</taxon>
    </lineage>
</organism>
<keyword evidence="3" id="KW-1185">Reference proteome</keyword>
<feature type="region of interest" description="Disordered" evidence="1">
    <location>
        <begin position="180"/>
        <end position="203"/>
    </location>
</feature>
<protein>
    <submittedName>
        <fullName evidence="2">Uncharacterized protein</fullName>
    </submittedName>
</protein>
<name>A0A9P9D8Z8_9HYPO</name>
<evidence type="ECO:0000256" key="1">
    <source>
        <dbReference type="SAM" id="MobiDB-lite"/>
    </source>
</evidence>
<accession>A0A9P9D8Z8</accession>
<sequence>MPGHGAHELARQGVQVAADHLLLVPAACPADLVLADPLQLGCLGPRAPASVRLLPRGDACIRKRLDDPVPLRVVREGCRMVAPAPAPSDQPRIVPRRPPAEVWKRLVGGYIPPVEEVERKASQHTDKRVLIPEGPGCLKAAMLVLLPCPCCKDQGHAAGRALPLELEGKEVRDLGRAAVAPPGSAYSARAADPRESASGTREPCCYGPTARGRRVRIPAPCTHRGGYHGPCRHS</sequence>
<dbReference type="AlphaFoldDB" id="A0A9P9D8Z8"/>
<dbReference type="EMBL" id="JAGMUV010000031">
    <property type="protein sequence ID" value="KAH7114804.1"/>
    <property type="molecule type" value="Genomic_DNA"/>
</dbReference>